<keyword evidence="2" id="KW-1185">Reference proteome</keyword>
<dbReference type="SUPFAM" id="SSF47240">
    <property type="entry name" value="Ferritin-like"/>
    <property type="match status" value="1"/>
</dbReference>
<dbReference type="CDD" id="cd00657">
    <property type="entry name" value="Ferritin_like"/>
    <property type="match status" value="1"/>
</dbReference>
<dbReference type="InterPro" id="IPR009078">
    <property type="entry name" value="Ferritin-like_SF"/>
</dbReference>
<dbReference type="InterPro" id="IPR025859">
    <property type="entry name" value="AurF/CmlI"/>
</dbReference>
<dbReference type="RefSeq" id="WP_344865141.1">
    <property type="nucleotide sequence ID" value="NZ_BAAAUT010000064.1"/>
</dbReference>
<accession>A0ABP6NYD2</accession>
<reference evidence="2" key="1">
    <citation type="journal article" date="2019" name="Int. J. Syst. Evol. Microbiol.">
        <title>The Global Catalogue of Microorganisms (GCM) 10K type strain sequencing project: providing services to taxonomists for standard genome sequencing and annotation.</title>
        <authorList>
            <consortium name="The Broad Institute Genomics Platform"/>
            <consortium name="The Broad Institute Genome Sequencing Center for Infectious Disease"/>
            <person name="Wu L."/>
            <person name="Ma J."/>
        </authorList>
    </citation>
    <scope>NUCLEOTIDE SEQUENCE [LARGE SCALE GENOMIC DNA]</scope>
    <source>
        <strain evidence="2">JCM 9373</strain>
    </source>
</reference>
<dbReference type="Gene3D" id="1.10.620.20">
    <property type="entry name" value="Ribonucleotide Reductase, subunit A"/>
    <property type="match status" value="1"/>
</dbReference>
<comment type="caution">
    <text evidence="1">The sequence shown here is derived from an EMBL/GenBank/DDBJ whole genome shotgun (WGS) entry which is preliminary data.</text>
</comment>
<protein>
    <submittedName>
        <fullName evidence="1">Diiron oxygenase</fullName>
    </submittedName>
</protein>
<proteinExistence type="predicted"/>
<dbReference type="Pfam" id="PF11583">
    <property type="entry name" value="AurF"/>
    <property type="match status" value="1"/>
</dbReference>
<name>A0ABP6NYD2_9ACTN</name>
<evidence type="ECO:0000313" key="2">
    <source>
        <dbReference type="Proteomes" id="UP001500320"/>
    </source>
</evidence>
<dbReference type="InterPro" id="IPR012348">
    <property type="entry name" value="RNR-like"/>
</dbReference>
<sequence>MSQPVTPTGRTDRAARIRCGDGDHLIEVREREVIARRLLKTSRRHSFVPDRDVDWDADPGPGTFYMPPHLVSLYETPLWERMTPEQRVELSRQEVCGIASFGITAELALMAGLVSHAAATPYQQAHWAYALVELEDECRHSRMFARMIGTYGLTPQPPLWWQRLGVRIAAMLGDPLRLFAAALVVEEFTDAFQRVAMADETIHPITRQVSRIHVIEEARHIKYAREELKRQVVDRSAARRRLGGAMTARLTRALLDSTIHPDCYRAAGLDAELARRTAARSPHRRQVERWALAKRVRFFHEVGMVDGRARAVWGKVGLLPDELARGGGHTARS</sequence>
<evidence type="ECO:0000313" key="1">
    <source>
        <dbReference type="EMBL" id="GAA3160003.1"/>
    </source>
</evidence>
<dbReference type="Proteomes" id="UP001500320">
    <property type="component" value="Unassembled WGS sequence"/>
</dbReference>
<dbReference type="EMBL" id="BAAAUT010000064">
    <property type="protein sequence ID" value="GAA3160003.1"/>
    <property type="molecule type" value="Genomic_DNA"/>
</dbReference>
<organism evidence="1 2">
    <name type="scientific">Planomonospora alba</name>
    <dbReference type="NCBI Taxonomy" id="161354"/>
    <lineage>
        <taxon>Bacteria</taxon>
        <taxon>Bacillati</taxon>
        <taxon>Actinomycetota</taxon>
        <taxon>Actinomycetes</taxon>
        <taxon>Streptosporangiales</taxon>
        <taxon>Streptosporangiaceae</taxon>
        <taxon>Planomonospora</taxon>
    </lineage>
</organism>
<gene>
    <name evidence="1" type="ORF">GCM10010466_58560</name>
</gene>